<dbReference type="InterPro" id="IPR036390">
    <property type="entry name" value="WH_DNA-bd_sf"/>
</dbReference>
<dbReference type="GO" id="GO:0051301">
    <property type="term" value="P:cell division"/>
    <property type="evidence" value="ECO:0007669"/>
    <property type="project" value="UniProtKB-KW"/>
</dbReference>
<dbReference type="PIRSF" id="PIRSF019345">
    <property type="entry name" value="ScpB"/>
    <property type="match status" value="1"/>
</dbReference>
<dbReference type="EMBL" id="JAGFPW010000001">
    <property type="protein sequence ID" value="MBO3792746.1"/>
    <property type="molecule type" value="Genomic_DNA"/>
</dbReference>
<geneLocation type="plasmid" evidence="9">
    <name>pGMBsub04</name>
</geneLocation>
<dbReference type="InterPro" id="IPR036388">
    <property type="entry name" value="WH-like_DNA-bd_sf"/>
</dbReference>
<dbReference type="SMR" id="A0A063XBK7"/>
<dbReference type="HAMAP" id="MF_01804">
    <property type="entry name" value="ScpB"/>
    <property type="match status" value="1"/>
</dbReference>
<dbReference type="InterPro" id="IPR005234">
    <property type="entry name" value="ScpB_csome_segregation"/>
</dbReference>
<dbReference type="GO" id="GO:0005737">
    <property type="term" value="C:cytoplasm"/>
    <property type="evidence" value="ECO:0007669"/>
    <property type="project" value="UniProtKB-SubCell"/>
</dbReference>
<dbReference type="GeneID" id="11239985"/>
<evidence type="ECO:0000313" key="6">
    <source>
        <dbReference type="EMBL" id="KIU11458.1"/>
    </source>
</evidence>
<comment type="subunit">
    <text evidence="5">Homodimer. Homodimerization may be required to stabilize the binding of ScpA to the Smc head domains. Component of a cohesin-like complex composed of ScpA, ScpB and the Smc homodimer, in which ScpA and ScpB bind to the head domain of Smc. The presence of the three proteins is required for the association of the complex with DNA.</text>
</comment>
<gene>
    <name evidence="5 8" type="primary">scpB</name>
    <name evidence="7" type="ORF">B4122_2198</name>
    <name evidence="8" type="ORF">J5227_00070</name>
    <name evidence="6" type="ORF">SC09_Contig24orf00449</name>
</gene>
<dbReference type="EMBL" id="LJZV01000012">
    <property type="protein sequence ID" value="KZD91556.1"/>
    <property type="molecule type" value="Genomic_DNA"/>
</dbReference>
<organism evidence="6 10">
    <name type="scientific">Bacillus subtilis</name>
    <dbReference type="NCBI Taxonomy" id="1423"/>
    <lineage>
        <taxon>Bacteria</taxon>
        <taxon>Bacillati</taxon>
        <taxon>Bacillota</taxon>
        <taxon>Bacilli</taxon>
        <taxon>Bacillales</taxon>
        <taxon>Bacillaceae</taxon>
        <taxon>Bacillus</taxon>
    </lineage>
</organism>
<evidence type="ECO:0000256" key="2">
    <source>
        <dbReference type="ARBA" id="ARBA00022618"/>
    </source>
</evidence>
<dbReference type="RefSeq" id="WP_003223904.1">
    <property type="nucleotide sequence ID" value="NZ_AP024621.1"/>
</dbReference>
<keyword evidence="1 5" id="KW-0963">Cytoplasm</keyword>
<dbReference type="NCBIfam" id="TIGR00281">
    <property type="entry name" value="SMC-Scp complex subunit ScpB"/>
    <property type="match status" value="1"/>
</dbReference>
<evidence type="ECO:0000313" key="9">
    <source>
        <dbReference type="EMBL" id="SCV75076.1"/>
    </source>
</evidence>
<evidence type="ECO:0000313" key="10">
    <source>
        <dbReference type="Proteomes" id="UP000032247"/>
    </source>
</evidence>
<proteinExistence type="inferred from homology"/>
<keyword evidence="3 5" id="KW-0159">Chromosome partition</keyword>
<dbReference type="EMBL" id="JXBC01000003">
    <property type="protein sequence ID" value="KIU11458.1"/>
    <property type="molecule type" value="Genomic_DNA"/>
</dbReference>
<dbReference type="AlphaFoldDB" id="A0A063XBK7"/>
<comment type="similarity">
    <text evidence="5">Belongs to the ScpB family.</text>
</comment>
<accession>A0A0M0L3X8</accession>
<evidence type="ECO:0000256" key="5">
    <source>
        <dbReference type="HAMAP-Rule" id="MF_01804"/>
    </source>
</evidence>
<dbReference type="Proteomes" id="UP000032247">
    <property type="component" value="Unassembled WGS sequence"/>
</dbReference>
<dbReference type="SUPFAM" id="SSF46785">
    <property type="entry name" value="Winged helix' DNA-binding domain"/>
    <property type="match status" value="2"/>
</dbReference>
<reference evidence="8" key="4">
    <citation type="submission" date="2021-03" db="EMBL/GenBank/DDBJ databases">
        <title>Isolation of Bacillus subtilis from fermented food sample.</title>
        <authorList>
            <person name="Lakshmanan V."/>
            <person name="Athira K."/>
            <person name="Rajagopal K."/>
        </authorList>
    </citation>
    <scope>NUCLEOTIDE SEQUENCE</scope>
    <source>
        <strain evidence="8">S1</strain>
    </source>
</reference>
<dbReference type="GO" id="GO:0006260">
    <property type="term" value="P:DNA replication"/>
    <property type="evidence" value="ECO:0007669"/>
    <property type="project" value="UniProtKB-UniRule"/>
</dbReference>
<evidence type="ECO:0000256" key="1">
    <source>
        <dbReference type="ARBA" id="ARBA00022490"/>
    </source>
</evidence>
<evidence type="ECO:0000256" key="4">
    <source>
        <dbReference type="ARBA" id="ARBA00023306"/>
    </source>
</evidence>
<dbReference type="EMBL" id="LT622643">
    <property type="protein sequence ID" value="SCV75076.1"/>
    <property type="molecule type" value="Genomic_DNA"/>
</dbReference>
<evidence type="ECO:0000313" key="7">
    <source>
        <dbReference type="EMBL" id="KZD91556.1"/>
    </source>
</evidence>
<reference evidence="9" key="3">
    <citation type="journal article" date="2017" name="Food Chem.">
        <title>Molecular characterization of an unauthorized genetically modified Bacillus subtilis production strain identified in a vitamin B2 feed additive.</title>
        <authorList>
            <person name="Paracchini V."/>
            <person name="Petrillo M."/>
            <person name="Angers A."/>
            <person name="Patak A."/>
            <person name="Reiting R."/>
            <person name="Grohmann L."/>
        </authorList>
    </citation>
    <scope>NUCLEOTIDE SEQUENCE</scope>
    <source>
        <plasmid>pGMBsub04</plasmid>
        <plasmid evidence="9">putative pmx45</plasmid>
    </source>
</reference>
<dbReference type="OMA" id="PGHPKLY"/>
<keyword evidence="4 5" id="KW-0131">Cell cycle</keyword>
<evidence type="ECO:0000313" key="8">
    <source>
        <dbReference type="EMBL" id="MBO3792746.1"/>
    </source>
</evidence>
<dbReference type="PANTHER" id="PTHR34298:SF2">
    <property type="entry name" value="SEGREGATION AND CONDENSATION PROTEIN B"/>
    <property type="match status" value="1"/>
</dbReference>
<dbReference type="Proteomes" id="UP000665181">
    <property type="component" value="Unassembled WGS sequence"/>
</dbReference>
<keyword evidence="2 5" id="KW-0132">Cell division</keyword>
<sequence>MGLDIVNWKAIVEALLYAAGDEGLTKKQLLTVLEIEEPELNTIMADVADEYRGDTRGIELIEYADTYMLSTKKDFAPYLKKLIEVPSKGLSQASLEVLAIVSYKQPITRAEIEEIRGVKSERILHSLVAKALLCEVGRADGPGRAILYGTTPTFLEQFGLKTLDELPPLPENAEEDVLQEEADLFFENFNQTFEDIK</sequence>
<accession>A0A063XBK7</accession>
<dbReference type="STRING" id="483913.AN935_11315"/>
<dbReference type="GO" id="GO:0051304">
    <property type="term" value="P:chromosome separation"/>
    <property type="evidence" value="ECO:0007669"/>
    <property type="project" value="InterPro"/>
</dbReference>
<dbReference type="PANTHER" id="PTHR34298">
    <property type="entry name" value="SEGREGATION AND CONDENSATION PROTEIN B"/>
    <property type="match status" value="1"/>
</dbReference>
<reference evidence="7 11" key="2">
    <citation type="submission" date="2015-09" db="EMBL/GenBank/DDBJ databases">
        <title>Spore heat resistance.</title>
        <authorList>
            <person name="Boekhorst J."/>
            <person name="Berendsen E.M."/>
            <person name="Wells-Bennik M.H."/>
            <person name="Kuipers O.P."/>
        </authorList>
    </citation>
    <scope>NUCLEOTIDE SEQUENCE [LARGE SCALE GENOMIC DNA]</scope>
    <source>
        <strain evidence="7 11">B4122</strain>
    </source>
</reference>
<dbReference type="Proteomes" id="UP000076442">
    <property type="component" value="Unassembled WGS sequence"/>
</dbReference>
<comment type="subcellular location">
    <subcellularLocation>
        <location evidence="5">Cytoplasm</location>
    </subcellularLocation>
    <text evidence="5">Associated with two foci at the outer edges of the nucleoid region in young cells, and at four foci within both cell halves in older cells.</text>
</comment>
<keyword evidence="9" id="KW-0614">Plasmid</keyword>
<comment type="function">
    <text evidence="5">Participates in chromosomal partition during cell division. May act via the formation of a condensin-like complex containing Smc and ScpA that pull DNA away from mid-cell into both cell halves.</text>
</comment>
<dbReference type="PATRIC" id="fig|1423.167.peg.2449"/>
<dbReference type="GeneID" id="76978722"/>
<evidence type="ECO:0000256" key="3">
    <source>
        <dbReference type="ARBA" id="ARBA00022829"/>
    </source>
</evidence>
<evidence type="ECO:0000313" key="11">
    <source>
        <dbReference type="Proteomes" id="UP000076442"/>
    </source>
</evidence>
<reference evidence="6 10" key="1">
    <citation type="submission" date="2014-12" db="EMBL/GenBank/DDBJ databases">
        <title>Comparative genome analysis of Bacillus coagulans HM-08, Clostridium butyricum HM-68, Bacillus subtilis HM-66 and Bacillus licheniformis BL-09.</title>
        <authorList>
            <person name="Zhang H."/>
        </authorList>
    </citation>
    <scope>NUCLEOTIDE SEQUENCE [LARGE SCALE GENOMIC DNA]</scope>
    <source>
        <strain evidence="6 10">HM-66</strain>
    </source>
</reference>
<name>A0A063XBK7_BACIU</name>
<dbReference type="Pfam" id="PF04079">
    <property type="entry name" value="SMC_ScpB"/>
    <property type="match status" value="1"/>
</dbReference>
<protein>
    <recommendedName>
        <fullName evidence="5">Segregation and condensation protein B</fullName>
    </recommendedName>
</protein>
<dbReference type="Gene3D" id="1.10.10.10">
    <property type="entry name" value="Winged helix-like DNA-binding domain superfamily/Winged helix DNA-binding domain"/>
    <property type="match status" value="2"/>
</dbReference>